<dbReference type="KEGG" id="amuc:Pan181_04590"/>
<dbReference type="EMBL" id="CP036278">
    <property type="protein sequence ID" value="QDU54278.1"/>
    <property type="molecule type" value="Genomic_DNA"/>
</dbReference>
<dbReference type="Gene3D" id="3.80.10.10">
    <property type="entry name" value="Ribonuclease Inhibitor"/>
    <property type="match status" value="5"/>
</dbReference>
<keyword evidence="2" id="KW-1185">Reference proteome</keyword>
<dbReference type="Proteomes" id="UP000315750">
    <property type="component" value="Chromosome"/>
</dbReference>
<gene>
    <name evidence="1" type="ORF">Pan181_04590</name>
</gene>
<dbReference type="Pfam" id="PF13516">
    <property type="entry name" value="LRR_6"/>
    <property type="match status" value="1"/>
</dbReference>
<dbReference type="SMART" id="SM00368">
    <property type="entry name" value="LRR_RI"/>
    <property type="match status" value="5"/>
</dbReference>
<reference evidence="1 2" key="1">
    <citation type="submission" date="2019-02" db="EMBL/GenBank/DDBJ databases">
        <title>Deep-cultivation of Planctomycetes and their phenomic and genomic characterization uncovers novel biology.</title>
        <authorList>
            <person name="Wiegand S."/>
            <person name="Jogler M."/>
            <person name="Boedeker C."/>
            <person name="Pinto D."/>
            <person name="Vollmers J."/>
            <person name="Rivas-Marin E."/>
            <person name="Kohn T."/>
            <person name="Peeters S.H."/>
            <person name="Heuer A."/>
            <person name="Rast P."/>
            <person name="Oberbeckmann S."/>
            <person name="Bunk B."/>
            <person name="Jeske O."/>
            <person name="Meyerdierks A."/>
            <person name="Storesund J.E."/>
            <person name="Kallscheuer N."/>
            <person name="Luecker S."/>
            <person name="Lage O.M."/>
            <person name="Pohl T."/>
            <person name="Merkel B.J."/>
            <person name="Hornburger P."/>
            <person name="Mueller R.-W."/>
            <person name="Bruemmer F."/>
            <person name="Labrenz M."/>
            <person name="Spormann A.M."/>
            <person name="Op den Camp H."/>
            <person name="Overmann J."/>
            <person name="Amann R."/>
            <person name="Jetten M.S.M."/>
            <person name="Mascher T."/>
            <person name="Medema M.H."/>
            <person name="Devos D.P."/>
            <person name="Kaster A.-K."/>
            <person name="Ovreas L."/>
            <person name="Rohde M."/>
            <person name="Galperin M.Y."/>
            <person name="Jogler C."/>
        </authorList>
    </citation>
    <scope>NUCLEOTIDE SEQUENCE [LARGE SCALE GENOMIC DNA]</scope>
    <source>
        <strain evidence="1 2">Pan181</strain>
    </source>
</reference>
<evidence type="ECO:0000313" key="2">
    <source>
        <dbReference type="Proteomes" id="UP000315750"/>
    </source>
</evidence>
<dbReference type="InterPro" id="IPR006553">
    <property type="entry name" value="Leu-rich_rpt_Cys-con_subtyp"/>
</dbReference>
<dbReference type="SMART" id="SM00367">
    <property type="entry name" value="LRR_CC"/>
    <property type="match status" value="5"/>
</dbReference>
<dbReference type="AlphaFoldDB" id="A0A518AHS1"/>
<dbReference type="SUPFAM" id="SSF52047">
    <property type="entry name" value="RNI-like"/>
    <property type="match status" value="1"/>
</dbReference>
<dbReference type="GO" id="GO:0031146">
    <property type="term" value="P:SCF-dependent proteasomal ubiquitin-dependent protein catabolic process"/>
    <property type="evidence" value="ECO:0007669"/>
    <property type="project" value="TreeGrafter"/>
</dbReference>
<dbReference type="InterPro" id="IPR032675">
    <property type="entry name" value="LRR_dom_sf"/>
</dbReference>
<dbReference type="PANTHER" id="PTHR13318">
    <property type="entry name" value="PARTNER OF PAIRED, ISOFORM B-RELATED"/>
    <property type="match status" value="1"/>
</dbReference>
<name>A0A518AHS1_9BACT</name>
<sequence length="499" mass="55109">MSDEKEIPDQARNMLSQHGRSIDFSDGCSLGLVDLSRTKVDNDDLQSLVFYPGISKLNLEGTTISDAGMVHVGKMQHLESLNVDGTLVSDSSLAKLLELTRLERLNLGCAQPCSPAGQRPMPVSAVLRNRITNRGLAVLVDCISLRRLNLQATHVNDRGLLHSLPEMPGLQRLTLSYLDITDHGIDALESLKWLVELRLEHTAISSDAMIRLMSSKVHSLRDLDLSNTVVSDATLAAFPADCLLQELRLIDTVVSDAGCQHLSQYKSLQNLRLDYTQVTDDGVRELAACGQLRNLELFRTKVSDTCLVWLSDLWLEHLGLGYTDVTDVGMPDAAEFPALKSLDLRGTKLTDRGLRHLVQSSSLEQLFLDHTSITGEGLRCLIGGRLQSLSLHSRIGDDGLQVLANCPSLVRLAVRSAGASDWRPLAELQQLEVLLIDDEVADLSPLQSLRNLKYLLLWGDRFSAASLARLRLALPDCQIATYEPKMVAWCDFRKLCPYG</sequence>
<accession>A0A518AHS1</accession>
<proteinExistence type="predicted"/>
<protein>
    <submittedName>
        <fullName evidence="1">Leucine Rich repeats (2 copies)</fullName>
    </submittedName>
</protein>
<evidence type="ECO:0000313" key="1">
    <source>
        <dbReference type="EMBL" id="QDU54278.1"/>
    </source>
</evidence>
<dbReference type="InterPro" id="IPR001611">
    <property type="entry name" value="Leu-rich_rpt"/>
</dbReference>
<organism evidence="1 2">
    <name type="scientific">Aeoliella mucimassa</name>
    <dbReference type="NCBI Taxonomy" id="2527972"/>
    <lineage>
        <taxon>Bacteria</taxon>
        <taxon>Pseudomonadati</taxon>
        <taxon>Planctomycetota</taxon>
        <taxon>Planctomycetia</taxon>
        <taxon>Pirellulales</taxon>
        <taxon>Lacipirellulaceae</taxon>
        <taxon>Aeoliella</taxon>
    </lineage>
</organism>
<dbReference type="RefSeq" id="WP_197528841.1">
    <property type="nucleotide sequence ID" value="NZ_CP036278.1"/>
</dbReference>
<dbReference type="GO" id="GO:0019005">
    <property type="term" value="C:SCF ubiquitin ligase complex"/>
    <property type="evidence" value="ECO:0007669"/>
    <property type="project" value="TreeGrafter"/>
</dbReference>